<accession>A0A410WT12</accession>
<dbReference type="SUPFAM" id="SSF56601">
    <property type="entry name" value="beta-lactamase/transpeptidase-like"/>
    <property type="match status" value="1"/>
</dbReference>
<dbReference type="InterPro" id="IPR050491">
    <property type="entry name" value="AmpC-like"/>
</dbReference>
<evidence type="ECO:0000259" key="3">
    <source>
        <dbReference type="Pfam" id="PF00144"/>
    </source>
</evidence>
<comment type="subcellular location">
    <subcellularLocation>
        <location evidence="1">Membrane</location>
    </subcellularLocation>
</comment>
<reference evidence="5 6" key="1">
    <citation type="submission" date="2018-01" db="EMBL/GenBank/DDBJ databases">
        <title>The whole genome sequencing and assembly of Paenibacillus chitinolyticus KCCM 41400 strain.</title>
        <authorList>
            <person name="Kim J.-Y."/>
            <person name="Park M.-K."/>
            <person name="Lee Y.-J."/>
            <person name="Yi H."/>
            <person name="Bahn Y.-S."/>
            <person name="Kim J.F."/>
            <person name="Lee D.-W."/>
        </authorList>
    </citation>
    <scope>NUCLEOTIDE SEQUENCE [LARGE SCALE GENOMIC DNA]</scope>
    <source>
        <strain evidence="5 6">KCCM 41400</strain>
    </source>
</reference>
<dbReference type="EMBL" id="CP026520">
    <property type="protein sequence ID" value="QAV17493.1"/>
    <property type="molecule type" value="Genomic_DNA"/>
</dbReference>
<name>A0A410WT12_9BACL</name>
<dbReference type="InterPro" id="IPR001466">
    <property type="entry name" value="Beta-lactam-related"/>
</dbReference>
<dbReference type="PANTHER" id="PTHR46825:SF11">
    <property type="entry name" value="PENICILLIN-BINDING PROTEIN 4"/>
    <property type="match status" value="1"/>
</dbReference>
<dbReference type="GO" id="GO:0016020">
    <property type="term" value="C:membrane"/>
    <property type="evidence" value="ECO:0007669"/>
    <property type="project" value="UniProtKB-SubCell"/>
</dbReference>
<organism evidence="5 6">
    <name type="scientific">Paenibacillus chitinolyticus</name>
    <dbReference type="NCBI Taxonomy" id="79263"/>
    <lineage>
        <taxon>Bacteria</taxon>
        <taxon>Bacillati</taxon>
        <taxon>Bacillota</taxon>
        <taxon>Bacilli</taxon>
        <taxon>Bacillales</taxon>
        <taxon>Paenibacillaceae</taxon>
        <taxon>Paenibacillus</taxon>
    </lineage>
</organism>
<dbReference type="KEGG" id="pchi:PC41400_07375"/>
<dbReference type="RefSeq" id="WP_042229302.1">
    <property type="nucleotide sequence ID" value="NZ_CP026520.1"/>
</dbReference>
<evidence type="ECO:0000313" key="4">
    <source>
        <dbReference type="EMBL" id="MCY9595738.1"/>
    </source>
</evidence>
<protein>
    <submittedName>
        <fullName evidence="4">Beta-lactamase family protein</fullName>
    </submittedName>
    <submittedName>
        <fullName evidence="5">Penicillin-binding protein</fullName>
    </submittedName>
</protein>
<dbReference type="Proteomes" id="UP001527202">
    <property type="component" value="Unassembled WGS sequence"/>
</dbReference>
<dbReference type="Proteomes" id="UP000288943">
    <property type="component" value="Chromosome"/>
</dbReference>
<keyword evidence="2" id="KW-0472">Membrane</keyword>
<evidence type="ECO:0000256" key="1">
    <source>
        <dbReference type="ARBA" id="ARBA00004370"/>
    </source>
</evidence>
<evidence type="ECO:0000313" key="7">
    <source>
        <dbReference type="Proteomes" id="UP001527202"/>
    </source>
</evidence>
<dbReference type="OrthoDB" id="9803467at2"/>
<dbReference type="PANTHER" id="PTHR46825">
    <property type="entry name" value="D-ALANYL-D-ALANINE-CARBOXYPEPTIDASE/ENDOPEPTIDASE AMPH"/>
    <property type="match status" value="1"/>
</dbReference>
<keyword evidence="7" id="KW-1185">Reference proteome</keyword>
<proteinExistence type="predicted"/>
<dbReference type="Gene3D" id="3.40.710.10">
    <property type="entry name" value="DD-peptidase/beta-lactamase superfamily"/>
    <property type="match status" value="1"/>
</dbReference>
<evidence type="ECO:0000313" key="6">
    <source>
        <dbReference type="Proteomes" id="UP000288943"/>
    </source>
</evidence>
<feature type="domain" description="Beta-lactamase-related" evidence="3">
    <location>
        <begin position="11"/>
        <end position="325"/>
    </location>
</feature>
<dbReference type="InterPro" id="IPR012338">
    <property type="entry name" value="Beta-lactam/transpept-like"/>
</dbReference>
<dbReference type="GeneID" id="95374637"/>
<dbReference type="Pfam" id="PF00144">
    <property type="entry name" value="Beta-lactamase"/>
    <property type="match status" value="1"/>
</dbReference>
<dbReference type="AlphaFoldDB" id="A0A410WT12"/>
<gene>
    <name evidence="4" type="ORF">M5X16_08130</name>
    <name evidence="5" type="ORF">PC41400_07375</name>
</gene>
<sequence>MKEIISESMQALKEATGFSGTVLAGNKEEILAAFSGGYANRSEGSLNRADTRFGIASGCKLFTATAICQLVEKGQLSFDSKLRDCLPLEFKNFDQEITIHHLLTHTSGIPDYFDEETMDNFEDLWTDYPMYRVRRPQDFLPLFAEKKMKHETGRVFHYNNGGYIVLGLVVEHVSGLAFSDYVEQFIFAKANMKDSGYFEADALPERTAAGYIDHEDGSWKTNVFSLPAKGGPDGGAYVTATDMMKFWESLMTFELLSEKTTSILLQPHVHVTNDIYYGYGLRMKLRQQDVEKYILMGYDPGVNFRSVYYPKEKRSIVVCSNKSGGAFEIISGIEKEII</sequence>
<evidence type="ECO:0000313" key="5">
    <source>
        <dbReference type="EMBL" id="QAV17493.1"/>
    </source>
</evidence>
<reference evidence="4 7" key="2">
    <citation type="submission" date="2022-05" db="EMBL/GenBank/DDBJ databases">
        <title>Genome Sequencing of Bee-Associated Microbes.</title>
        <authorList>
            <person name="Dunlap C."/>
        </authorList>
    </citation>
    <scope>NUCLEOTIDE SEQUENCE [LARGE SCALE GENOMIC DNA]</scope>
    <source>
        <strain evidence="4 7">NRRL B-23120</strain>
    </source>
</reference>
<dbReference type="EMBL" id="JAMDMJ010000008">
    <property type="protein sequence ID" value="MCY9595738.1"/>
    <property type="molecule type" value="Genomic_DNA"/>
</dbReference>
<evidence type="ECO:0000256" key="2">
    <source>
        <dbReference type="ARBA" id="ARBA00023136"/>
    </source>
</evidence>